<evidence type="ECO:0000313" key="2">
    <source>
        <dbReference type="Proteomes" id="UP000604046"/>
    </source>
</evidence>
<name>A0A812UMN5_9DINO</name>
<dbReference type="AlphaFoldDB" id="A0A812UMN5"/>
<keyword evidence="2" id="KW-1185">Reference proteome</keyword>
<protein>
    <submittedName>
        <fullName evidence="1">Uncharacterized protein</fullName>
    </submittedName>
</protein>
<proteinExistence type="predicted"/>
<evidence type="ECO:0000313" key="1">
    <source>
        <dbReference type="EMBL" id="CAE7573186.1"/>
    </source>
</evidence>
<reference evidence="1" key="1">
    <citation type="submission" date="2021-02" db="EMBL/GenBank/DDBJ databases">
        <authorList>
            <person name="Dougan E. K."/>
            <person name="Rhodes N."/>
            <person name="Thang M."/>
            <person name="Chan C."/>
        </authorList>
    </citation>
    <scope>NUCLEOTIDE SEQUENCE</scope>
</reference>
<gene>
    <name evidence="1" type="ORF">SNAT2548_LOCUS32673</name>
</gene>
<comment type="caution">
    <text evidence="1">The sequence shown here is derived from an EMBL/GenBank/DDBJ whole genome shotgun (WGS) entry which is preliminary data.</text>
</comment>
<dbReference type="OrthoDB" id="416848at2759"/>
<sequence>MRTVTAQGIEDARTPHQKVLGYILTRGAIGLSMSMHEVCDMIALDKDEDHVYLLCEDDAVLSPHFTEEFTRLLHATKLHDPWWEVIHVGFHAACTTIRSCGRPSCMLGHEAECPVGRPAELFGCYGLALRPSGARALCQRLFPVSLQVDTELSRLYRHLAKEVGSLEARALGRRPADFAPLRAYAPRCPANEVEAARVAWPGPLIVAPSSSPDNTDIQVLSTQNFAKQYKL</sequence>
<dbReference type="Proteomes" id="UP000604046">
    <property type="component" value="Unassembled WGS sequence"/>
</dbReference>
<dbReference type="EMBL" id="CAJNDS010002721">
    <property type="protein sequence ID" value="CAE7573186.1"/>
    <property type="molecule type" value="Genomic_DNA"/>
</dbReference>
<accession>A0A812UMN5</accession>
<organism evidence="1 2">
    <name type="scientific">Symbiodinium natans</name>
    <dbReference type="NCBI Taxonomy" id="878477"/>
    <lineage>
        <taxon>Eukaryota</taxon>
        <taxon>Sar</taxon>
        <taxon>Alveolata</taxon>
        <taxon>Dinophyceae</taxon>
        <taxon>Suessiales</taxon>
        <taxon>Symbiodiniaceae</taxon>
        <taxon>Symbiodinium</taxon>
    </lineage>
</organism>